<evidence type="ECO:0000259" key="2">
    <source>
        <dbReference type="PROSITE" id="PS51387"/>
    </source>
</evidence>
<dbReference type="SUPFAM" id="SSF56176">
    <property type="entry name" value="FAD-binding/transporter-associated domain-like"/>
    <property type="match status" value="1"/>
</dbReference>
<dbReference type="Proteomes" id="UP000479756">
    <property type="component" value="Unassembled WGS sequence"/>
</dbReference>
<dbReference type="PROSITE" id="PS51387">
    <property type="entry name" value="FAD_PCMH"/>
    <property type="match status" value="1"/>
</dbReference>
<dbReference type="RefSeq" id="WP_163471417.1">
    <property type="nucleotide sequence ID" value="NZ_JAAGWZ010000001.1"/>
</dbReference>
<protein>
    <submittedName>
        <fullName evidence="3">FAD-binding protein</fullName>
    </submittedName>
</protein>
<proteinExistence type="predicted"/>
<keyword evidence="4" id="KW-1185">Reference proteome</keyword>
<dbReference type="EMBL" id="JAAGWZ010000001">
    <property type="protein sequence ID" value="NEM89805.1"/>
    <property type="molecule type" value="Genomic_DNA"/>
</dbReference>
<dbReference type="PIRSF" id="PIRSF000136">
    <property type="entry name" value="LGO_GLO"/>
    <property type="match status" value="1"/>
</dbReference>
<sequence>MTGPAGSNWAEVYDYRAAALERPTSVDEVIRLVERGTPLRALGSRHSFNDLADTTGALVDLAGLPVDLVIDEEARTASFGAGVRYGELAALLEGRGWAIHNMASLPHISVAGAVATATHGSGDRNGNLATAVAGLEFVNGAGRLVRLSRSDADFSGAIVSLGAIGLVTRITLDIEPSFQVRQDLYDELPWDAALEHLDRITSSAYSVSMFTRWVGETIGQVWLKSRMDQPVPPTELFGARPAAREEHMVPEQEPLNTTTQGGVPGAWNDRLPHFKMGFTPSNGTEIQSEFLVPRARAVEALRSLREIADRIEPLLLVTELRTMAADQLWLSGAYGTDALGIHFTWKKLPAEVTALLPEIEARLLPLGARPHWGKVFTAGADRVAPLYPRLRDFAALVARHDPQGLFHNAFLTRTLGI</sequence>
<dbReference type="PANTHER" id="PTHR43762:SF1">
    <property type="entry name" value="D-ARABINONO-1,4-LACTONE OXIDASE"/>
    <property type="match status" value="1"/>
</dbReference>
<feature type="domain" description="FAD-binding PCMH-type" evidence="2">
    <location>
        <begin position="13"/>
        <end position="177"/>
    </location>
</feature>
<evidence type="ECO:0000256" key="1">
    <source>
        <dbReference type="ARBA" id="ARBA00023002"/>
    </source>
</evidence>
<evidence type="ECO:0000313" key="4">
    <source>
        <dbReference type="Proteomes" id="UP000479756"/>
    </source>
</evidence>
<dbReference type="Gene3D" id="3.30.70.2530">
    <property type="match status" value="1"/>
</dbReference>
<dbReference type="InterPro" id="IPR007173">
    <property type="entry name" value="ALO_C"/>
</dbReference>
<organism evidence="3 4">
    <name type="scientific">Galbitalea soli</name>
    <dbReference type="NCBI Taxonomy" id="1268042"/>
    <lineage>
        <taxon>Bacteria</taxon>
        <taxon>Bacillati</taxon>
        <taxon>Actinomycetota</taxon>
        <taxon>Actinomycetes</taxon>
        <taxon>Micrococcales</taxon>
        <taxon>Microbacteriaceae</taxon>
        <taxon>Galbitalea</taxon>
    </lineage>
</organism>
<dbReference type="InterPro" id="IPR016171">
    <property type="entry name" value="Vanillyl_alc_oxidase_C-sub2"/>
</dbReference>
<dbReference type="InterPro" id="IPR016166">
    <property type="entry name" value="FAD-bd_PCMH"/>
</dbReference>
<dbReference type="InterPro" id="IPR006094">
    <property type="entry name" value="Oxid_FAD_bind_N"/>
</dbReference>
<dbReference type="Pfam" id="PF04030">
    <property type="entry name" value="ALO"/>
    <property type="match status" value="1"/>
</dbReference>
<dbReference type="Gene3D" id="1.10.45.10">
    <property type="entry name" value="Vanillyl-alcohol Oxidase, Chain A, domain 4"/>
    <property type="match status" value="1"/>
</dbReference>
<comment type="caution">
    <text evidence="3">The sequence shown here is derived from an EMBL/GenBank/DDBJ whole genome shotgun (WGS) entry which is preliminary data.</text>
</comment>
<name>A0A7C9PKH9_9MICO</name>
<dbReference type="GO" id="GO:0071949">
    <property type="term" value="F:FAD binding"/>
    <property type="evidence" value="ECO:0007669"/>
    <property type="project" value="InterPro"/>
</dbReference>
<dbReference type="InterPro" id="IPR010031">
    <property type="entry name" value="FAD_lactone_oxidase-like"/>
</dbReference>
<keyword evidence="1" id="KW-0560">Oxidoreductase</keyword>
<reference evidence="3 4" key="1">
    <citation type="journal article" date="2014" name="Int. J. Syst. Evol. Microbiol.">
        <title>Description of Galbitalea soli gen. nov., sp. nov., and Frondihabitans sucicola sp. nov.</title>
        <authorList>
            <person name="Kim S.J."/>
            <person name="Lim J.M."/>
            <person name="Ahn J.H."/>
            <person name="Weon H.Y."/>
            <person name="Hamada M."/>
            <person name="Suzuki K."/>
            <person name="Ahn T.Y."/>
            <person name="Kwon S.W."/>
        </authorList>
    </citation>
    <scope>NUCLEOTIDE SEQUENCE [LARGE SCALE GENOMIC DNA]</scope>
    <source>
        <strain evidence="3 4">NBRC 108727</strain>
    </source>
</reference>
<gene>
    <name evidence="3" type="ORF">G3T37_00360</name>
</gene>
<dbReference type="GO" id="GO:0003885">
    <property type="term" value="F:D-arabinono-1,4-lactone oxidase activity"/>
    <property type="evidence" value="ECO:0007669"/>
    <property type="project" value="InterPro"/>
</dbReference>
<dbReference type="Pfam" id="PF01565">
    <property type="entry name" value="FAD_binding_4"/>
    <property type="match status" value="1"/>
</dbReference>
<dbReference type="Gene3D" id="3.30.465.10">
    <property type="match status" value="1"/>
</dbReference>
<dbReference type="AlphaFoldDB" id="A0A7C9PKH9"/>
<dbReference type="GO" id="GO:0016020">
    <property type="term" value="C:membrane"/>
    <property type="evidence" value="ECO:0007669"/>
    <property type="project" value="InterPro"/>
</dbReference>
<dbReference type="InterPro" id="IPR016169">
    <property type="entry name" value="FAD-bd_PCMH_sub2"/>
</dbReference>
<dbReference type="GO" id="GO:0080049">
    <property type="term" value="F:L-gulono-1,4-lactone dehydrogenase activity"/>
    <property type="evidence" value="ECO:0007669"/>
    <property type="project" value="TreeGrafter"/>
</dbReference>
<dbReference type="Gene3D" id="3.30.70.2520">
    <property type="match status" value="1"/>
</dbReference>
<dbReference type="InterPro" id="IPR016167">
    <property type="entry name" value="FAD-bd_PCMH_sub1"/>
</dbReference>
<evidence type="ECO:0000313" key="3">
    <source>
        <dbReference type="EMBL" id="NEM89805.1"/>
    </source>
</evidence>
<accession>A0A7C9PKH9</accession>
<dbReference type="InterPro" id="IPR036318">
    <property type="entry name" value="FAD-bd_PCMH-like_sf"/>
</dbReference>
<dbReference type="Gene3D" id="3.30.43.10">
    <property type="entry name" value="Uridine Diphospho-n-acetylenolpyruvylglucosamine Reductase, domain 2"/>
    <property type="match status" value="1"/>
</dbReference>
<dbReference type="PANTHER" id="PTHR43762">
    <property type="entry name" value="L-GULONOLACTONE OXIDASE"/>
    <property type="match status" value="1"/>
</dbReference>